<dbReference type="EMBL" id="AP019860">
    <property type="protein sequence ID" value="BBM87842.1"/>
    <property type="molecule type" value="Genomic_DNA"/>
</dbReference>
<protein>
    <submittedName>
        <fullName evidence="2">Uncharacterized protein</fullName>
    </submittedName>
</protein>
<accession>A0A5S9F6M4</accession>
<dbReference type="PROSITE" id="PS51257">
    <property type="entry name" value="PROKAR_LIPOPROTEIN"/>
    <property type="match status" value="1"/>
</dbReference>
<keyword evidence="1" id="KW-0732">Signal</keyword>
<dbReference type="RefSeq" id="WP_151971837.1">
    <property type="nucleotide sequence ID" value="NZ_AP019860.1"/>
</dbReference>
<evidence type="ECO:0000313" key="2">
    <source>
        <dbReference type="EMBL" id="BBM87842.1"/>
    </source>
</evidence>
<feature type="signal peptide" evidence="1">
    <location>
        <begin position="1"/>
        <end position="24"/>
    </location>
</feature>
<evidence type="ECO:0000313" key="3">
    <source>
        <dbReference type="Proteomes" id="UP000326354"/>
    </source>
</evidence>
<dbReference type="OrthoDB" id="292220at2"/>
<feature type="chain" id="PRO_5024950570" evidence="1">
    <location>
        <begin position="25"/>
        <end position="492"/>
    </location>
</feature>
<organism evidence="2 3">
    <name type="scientific">Uabimicrobium amorphum</name>
    <dbReference type="NCBI Taxonomy" id="2596890"/>
    <lineage>
        <taxon>Bacteria</taxon>
        <taxon>Pseudomonadati</taxon>
        <taxon>Planctomycetota</taxon>
        <taxon>Candidatus Uabimicrobiia</taxon>
        <taxon>Candidatus Uabimicrobiales</taxon>
        <taxon>Candidatus Uabimicrobiaceae</taxon>
        <taxon>Candidatus Uabimicrobium</taxon>
    </lineage>
</organism>
<dbReference type="KEGG" id="uam:UABAM_06257"/>
<dbReference type="AlphaFoldDB" id="A0A5S9F6M4"/>
<name>A0A5S9F6M4_UABAM</name>
<proteinExistence type="predicted"/>
<dbReference type="Proteomes" id="UP000326354">
    <property type="component" value="Chromosome"/>
</dbReference>
<evidence type="ECO:0000256" key="1">
    <source>
        <dbReference type="SAM" id="SignalP"/>
    </source>
</evidence>
<gene>
    <name evidence="2" type="ORF">UABAM_06257</name>
</gene>
<keyword evidence="3" id="KW-1185">Reference proteome</keyword>
<reference evidence="2 3" key="1">
    <citation type="submission" date="2019-08" db="EMBL/GenBank/DDBJ databases">
        <title>Complete genome sequence of Candidatus Uab amorphum.</title>
        <authorList>
            <person name="Shiratori T."/>
            <person name="Suzuki S."/>
            <person name="Kakizawa Y."/>
            <person name="Ishida K."/>
        </authorList>
    </citation>
    <scope>NUCLEOTIDE SEQUENCE [LARGE SCALE GENOMIC DNA]</scope>
    <source>
        <strain evidence="2 3">SRT547</strain>
    </source>
</reference>
<sequence length="492" mass="51192">MKRHILLITYLTCLALVISCSASNGGGGGNNGNNGNNGDDGELDTSFDNDGIFIFDSQNAPINDRFAEGRTLQEFQQIKDQKRNKLIDEMQQTGFNPILQKRINNLRNQFDDEGFAIAFDNVNDKIVVAGTSEDNNSINLVVIRLEDDGDLDQTFNNGAAVIFENAGGNTIAVELVQINGNQSVTVFGSVEDVNTNDVNFAIFNVDQNGANPQELVENTIDSDAVAGIALDAGGNAVVAFDDDADNDGNQDDIVVARFTAGTVNVDVTFNNNTGSTAILNSVPQNIGVNAAGDIFVCGTQGTNALIAKMDNGGVLDAGFDGANNGNGAVTFTLGAADSFQAINFDGNDPVVCGFTTNAGITTVLVAKFDDGDGDLVNNFGANNGSANFEVVVGSATNVGNAIFIDNNDLFVVGFSDDAGTNRGFIALLDDDGALQAGFGAGGFFISQDIGGAGSADEFFAITQDLDDNDILAIGTTGIAGQDDDLVVVKVSN</sequence>